<dbReference type="Proteomes" id="UP000004995">
    <property type="component" value="Unassembled WGS sequence"/>
</dbReference>
<dbReference type="Gramene" id="KQK86475">
    <property type="protein sequence ID" value="KQK86475"/>
    <property type="gene ID" value="SETIT_040505mg"/>
</dbReference>
<name>K4ANK8_SETIT</name>
<accession>K4ANK8</accession>
<dbReference type="EnsemblPlants" id="KQK86475">
    <property type="protein sequence ID" value="KQK86475"/>
    <property type="gene ID" value="SETIT_040505mg"/>
</dbReference>
<dbReference type="AlphaFoldDB" id="K4ANK8"/>
<dbReference type="InParanoid" id="K4ANK8"/>
<evidence type="ECO:0000313" key="1">
    <source>
        <dbReference type="EnsemblPlants" id="KQK86475"/>
    </source>
</evidence>
<organism evidence="1 2">
    <name type="scientific">Setaria italica</name>
    <name type="common">Foxtail millet</name>
    <name type="synonym">Panicum italicum</name>
    <dbReference type="NCBI Taxonomy" id="4555"/>
    <lineage>
        <taxon>Eukaryota</taxon>
        <taxon>Viridiplantae</taxon>
        <taxon>Streptophyta</taxon>
        <taxon>Embryophyta</taxon>
        <taxon>Tracheophyta</taxon>
        <taxon>Spermatophyta</taxon>
        <taxon>Magnoliopsida</taxon>
        <taxon>Liliopsida</taxon>
        <taxon>Poales</taxon>
        <taxon>Poaceae</taxon>
        <taxon>PACMAD clade</taxon>
        <taxon>Panicoideae</taxon>
        <taxon>Panicodae</taxon>
        <taxon>Paniceae</taxon>
        <taxon>Cenchrinae</taxon>
        <taxon>Setaria</taxon>
    </lineage>
</organism>
<evidence type="ECO:0000313" key="2">
    <source>
        <dbReference type="Proteomes" id="UP000004995"/>
    </source>
</evidence>
<reference evidence="1" key="2">
    <citation type="submission" date="2018-08" db="UniProtKB">
        <authorList>
            <consortium name="EnsemblPlants"/>
        </authorList>
    </citation>
    <scope>IDENTIFICATION</scope>
    <source>
        <strain evidence="1">Yugu1</strain>
    </source>
</reference>
<keyword evidence="2" id="KW-1185">Reference proteome</keyword>
<dbReference type="EMBL" id="AGNK02005307">
    <property type="status" value="NOT_ANNOTATED_CDS"/>
    <property type="molecule type" value="Genomic_DNA"/>
</dbReference>
<dbReference type="HOGENOM" id="CLU_2946099_0_0_1"/>
<reference evidence="2" key="1">
    <citation type="journal article" date="2012" name="Nat. Biotechnol.">
        <title>Reference genome sequence of the model plant Setaria.</title>
        <authorList>
            <person name="Bennetzen J.L."/>
            <person name="Schmutz J."/>
            <person name="Wang H."/>
            <person name="Percifield R."/>
            <person name="Hawkins J."/>
            <person name="Pontaroli A.C."/>
            <person name="Estep M."/>
            <person name="Feng L."/>
            <person name="Vaughn J.N."/>
            <person name="Grimwood J."/>
            <person name="Jenkins J."/>
            <person name="Barry K."/>
            <person name="Lindquist E."/>
            <person name="Hellsten U."/>
            <person name="Deshpande S."/>
            <person name="Wang X."/>
            <person name="Wu X."/>
            <person name="Mitros T."/>
            <person name="Triplett J."/>
            <person name="Yang X."/>
            <person name="Ye C.Y."/>
            <person name="Mauro-Herrera M."/>
            <person name="Wang L."/>
            <person name="Li P."/>
            <person name="Sharma M."/>
            <person name="Sharma R."/>
            <person name="Ronald P.C."/>
            <person name="Panaud O."/>
            <person name="Kellogg E.A."/>
            <person name="Brutnell T.P."/>
            <person name="Doust A.N."/>
            <person name="Tuskan G.A."/>
            <person name="Rokhsar D."/>
            <person name="Devos K.M."/>
        </authorList>
    </citation>
    <scope>NUCLEOTIDE SEQUENCE [LARGE SCALE GENOMIC DNA]</scope>
    <source>
        <strain evidence="2">cv. Yugu1</strain>
    </source>
</reference>
<protein>
    <submittedName>
        <fullName evidence="1">Uncharacterized protein</fullName>
    </submittedName>
</protein>
<proteinExistence type="predicted"/>
<sequence length="60" mass="6658">MDFFCCVVRSLDSPHLPNYRSCLADGNGGVPSSDESLEMFQSCTSTILMHTLYHNPSCLE</sequence>